<feature type="transmembrane region" description="Helical" evidence="2">
    <location>
        <begin position="92"/>
        <end position="113"/>
    </location>
</feature>
<dbReference type="AlphaFoldDB" id="A0A0G2F0X4"/>
<dbReference type="PANTHER" id="PTHR10963:SF62">
    <property type="entry name" value="GLUCAN 1,3-BETA-GLUCOSIDASE"/>
    <property type="match status" value="1"/>
</dbReference>
<protein>
    <submittedName>
        <fullName evidence="4">Putative glucanbeta-glucosidase</fullName>
    </submittedName>
</protein>
<organism evidence="4 5">
    <name type="scientific">Diplodia seriata</name>
    <dbReference type="NCBI Taxonomy" id="420778"/>
    <lineage>
        <taxon>Eukaryota</taxon>
        <taxon>Fungi</taxon>
        <taxon>Dikarya</taxon>
        <taxon>Ascomycota</taxon>
        <taxon>Pezizomycotina</taxon>
        <taxon>Dothideomycetes</taxon>
        <taxon>Dothideomycetes incertae sedis</taxon>
        <taxon>Botryosphaeriales</taxon>
        <taxon>Botryosphaeriaceae</taxon>
        <taxon>Diplodia</taxon>
    </lineage>
</organism>
<dbReference type="InterPro" id="IPR000757">
    <property type="entry name" value="Beta-glucanase-like"/>
</dbReference>
<evidence type="ECO:0000256" key="1">
    <source>
        <dbReference type="SAM" id="MobiDB-lite"/>
    </source>
</evidence>
<dbReference type="GO" id="GO:0004553">
    <property type="term" value="F:hydrolase activity, hydrolyzing O-glycosyl compounds"/>
    <property type="evidence" value="ECO:0007669"/>
    <property type="project" value="InterPro"/>
</dbReference>
<dbReference type="PANTHER" id="PTHR10963">
    <property type="entry name" value="GLYCOSYL HYDROLASE-RELATED"/>
    <property type="match status" value="1"/>
</dbReference>
<dbReference type="Gene3D" id="2.60.120.200">
    <property type="match status" value="1"/>
</dbReference>
<feature type="region of interest" description="Disordered" evidence="1">
    <location>
        <begin position="1"/>
        <end position="45"/>
    </location>
</feature>
<name>A0A0G2F0X4_9PEZI</name>
<dbReference type="InterPro" id="IPR013320">
    <property type="entry name" value="ConA-like_dom_sf"/>
</dbReference>
<keyword evidence="2" id="KW-1133">Transmembrane helix</keyword>
<dbReference type="FunFam" id="2.60.120.200:FF:000178">
    <property type="entry name" value="Glycoside hydrolase family 16 protein"/>
    <property type="match status" value="1"/>
</dbReference>
<proteinExistence type="predicted"/>
<dbReference type="SUPFAM" id="SSF49899">
    <property type="entry name" value="Concanavalin A-like lectins/glucanases"/>
    <property type="match status" value="1"/>
</dbReference>
<evidence type="ECO:0000256" key="2">
    <source>
        <dbReference type="SAM" id="Phobius"/>
    </source>
</evidence>
<dbReference type="Proteomes" id="UP000034182">
    <property type="component" value="Unassembled WGS sequence"/>
</dbReference>
<keyword evidence="2" id="KW-0472">Membrane</keyword>
<accession>A0A0G2F0X4</accession>
<sequence>MSGTATTTTTTTPRPSTPDSDRIAPAASTPRNGPPSNPFATPYGSMPASTTGSFYDFGGPGVTTQRFFRSRRIKKGSVEQPWKEKKDPKAKWATIIPLIGILIGLGVTGVLIWDGLRNVINHEYCPVLDDDFANGWNSKVWTKEVEVGGFGNGQFEMTTDTDENAFVQDGVLHLKPTLQDQRLVDTNNVINLLDAGTCTGTGWSSCVTATNTTNGTIVNPVKSARINTKVGANIKFGRVEVTAQLPAGDWLWPAIWMLPTDAKYGSWPRSGEIDIMEGRGNNLSYPTGGNNIISSALHFGPDVENDAWWTANVKRKAKLTTYAAGFHTFGMEWSERYVFTYVDTRIIQVMYNNFDVPFWDKGRFPLSDTNGTRLVNPWGGANSSKATPFDQDFYLIINVAVGGTNGWFKDGKAGKPWVDQSATAKRDFWNARDQWYPTWADKGEMLVKSVKMWQQKGYNGC</sequence>
<gene>
    <name evidence="4" type="ORF">UCDDS831_g00207</name>
</gene>
<dbReference type="InterPro" id="IPR050546">
    <property type="entry name" value="Glycosyl_Hydrlase_16"/>
</dbReference>
<comment type="caution">
    <text evidence="4">The sequence shown here is derived from an EMBL/GenBank/DDBJ whole genome shotgun (WGS) entry which is preliminary data.</text>
</comment>
<reference evidence="4 5" key="2">
    <citation type="submission" date="2015-05" db="EMBL/GenBank/DDBJ databases">
        <title>Distinctive expansion of gene families associated with plant cell wall degradation and secondary metabolism in the genomes of grapevine trunk pathogens.</title>
        <authorList>
            <person name="Lawrence D.P."/>
            <person name="Travadon R."/>
            <person name="Rolshausen P.E."/>
            <person name="Baumgartner K."/>
        </authorList>
    </citation>
    <scope>NUCLEOTIDE SEQUENCE [LARGE SCALE GENOMIC DNA]</scope>
    <source>
        <strain evidence="4">DS831</strain>
    </source>
</reference>
<dbReference type="Pfam" id="PF00722">
    <property type="entry name" value="Glyco_hydro_16"/>
    <property type="match status" value="1"/>
</dbReference>
<dbReference type="EMBL" id="LAQI01000009">
    <property type="protein sequence ID" value="KKY28467.1"/>
    <property type="molecule type" value="Genomic_DNA"/>
</dbReference>
<feature type="domain" description="GH16" evidence="3">
    <location>
        <begin position="111"/>
        <end position="458"/>
    </location>
</feature>
<evidence type="ECO:0000313" key="5">
    <source>
        <dbReference type="Proteomes" id="UP000034182"/>
    </source>
</evidence>
<evidence type="ECO:0000313" key="4">
    <source>
        <dbReference type="EMBL" id="KKY28467.1"/>
    </source>
</evidence>
<reference evidence="4 5" key="1">
    <citation type="submission" date="2015-03" db="EMBL/GenBank/DDBJ databases">
        <authorList>
            <person name="Morales-Cruz A."/>
            <person name="Amrine K.C."/>
            <person name="Cantu D."/>
        </authorList>
    </citation>
    <scope>NUCLEOTIDE SEQUENCE [LARGE SCALE GENOMIC DNA]</scope>
    <source>
        <strain evidence="4">DS831</strain>
    </source>
</reference>
<dbReference type="PROSITE" id="PS51762">
    <property type="entry name" value="GH16_2"/>
    <property type="match status" value="1"/>
</dbReference>
<feature type="compositionally biased region" description="Low complexity" evidence="1">
    <location>
        <begin position="1"/>
        <end position="18"/>
    </location>
</feature>
<keyword evidence="2" id="KW-0812">Transmembrane</keyword>
<dbReference type="GO" id="GO:0005975">
    <property type="term" value="P:carbohydrate metabolic process"/>
    <property type="evidence" value="ECO:0007669"/>
    <property type="project" value="InterPro"/>
</dbReference>
<evidence type="ECO:0000259" key="3">
    <source>
        <dbReference type="PROSITE" id="PS51762"/>
    </source>
</evidence>